<comment type="caution">
    <text evidence="9">The sequence shown here is derived from an EMBL/GenBank/DDBJ whole genome shotgun (WGS) entry which is preliminary data.</text>
</comment>
<dbReference type="Gene3D" id="3.40.1550.20">
    <property type="entry name" value="Transcriptional regulator MraZ domain"/>
    <property type="match status" value="1"/>
</dbReference>
<reference evidence="9 10" key="1">
    <citation type="submission" date="2019-09" db="EMBL/GenBank/DDBJ databases">
        <title>Genome sequence of Adhaeribacter sp. M2.</title>
        <authorList>
            <person name="Srinivasan S."/>
        </authorList>
    </citation>
    <scope>NUCLEOTIDE SEQUENCE [LARGE SCALE GENOMIC DNA]</scope>
    <source>
        <strain evidence="9 10">M2</strain>
    </source>
</reference>
<keyword evidence="6 7" id="KW-0804">Transcription</keyword>
<dbReference type="GO" id="GO:0009295">
    <property type="term" value="C:nucleoid"/>
    <property type="evidence" value="ECO:0007669"/>
    <property type="project" value="UniProtKB-SubCell"/>
</dbReference>
<dbReference type="PANTHER" id="PTHR34701:SF1">
    <property type="entry name" value="TRANSCRIPTIONAL REGULATOR MRAZ"/>
    <property type="match status" value="1"/>
</dbReference>
<sequence>MNFLSGEYECKLDPKGRLVLPAKIKANLPEESGNNVVLTRGFEPCLVLYPKQEWKSIYDRVASLNEFNEEYRQFQRNFFRGNTELELDNTGRFVLPKTMQRYADIDKEVIIVGLGNRVEIWNPERYEEFLIKDQQEFSQLAQKFLGDQPVIQPNL</sequence>
<evidence type="ECO:0000313" key="9">
    <source>
        <dbReference type="EMBL" id="KAA9338874.1"/>
    </source>
</evidence>
<comment type="subunit">
    <text evidence="7">Forms oligomers.</text>
</comment>
<keyword evidence="10" id="KW-1185">Reference proteome</keyword>
<accession>A0A5N1IX65</accession>
<dbReference type="Pfam" id="PF02381">
    <property type="entry name" value="MraZ"/>
    <property type="match status" value="2"/>
</dbReference>
<feature type="domain" description="SpoVT-AbrB" evidence="8">
    <location>
        <begin position="7"/>
        <end position="53"/>
    </location>
</feature>
<proteinExistence type="inferred from homology"/>
<dbReference type="NCBIfam" id="TIGR00242">
    <property type="entry name" value="division/cell wall cluster transcriptional repressor MraZ"/>
    <property type="match status" value="1"/>
</dbReference>
<dbReference type="SUPFAM" id="SSF89447">
    <property type="entry name" value="AbrB/MazE/MraZ-like"/>
    <property type="match status" value="1"/>
</dbReference>
<dbReference type="GO" id="GO:2000143">
    <property type="term" value="P:negative regulation of DNA-templated transcription initiation"/>
    <property type="evidence" value="ECO:0007669"/>
    <property type="project" value="TreeGrafter"/>
</dbReference>
<feature type="domain" description="SpoVT-AbrB" evidence="8">
    <location>
        <begin position="82"/>
        <end position="125"/>
    </location>
</feature>
<dbReference type="CDD" id="cd16321">
    <property type="entry name" value="MraZ_C"/>
    <property type="match status" value="1"/>
</dbReference>
<evidence type="ECO:0000256" key="7">
    <source>
        <dbReference type="HAMAP-Rule" id="MF_01008"/>
    </source>
</evidence>
<evidence type="ECO:0000256" key="6">
    <source>
        <dbReference type="ARBA" id="ARBA00023163"/>
    </source>
</evidence>
<organism evidence="9 10">
    <name type="scientific">Adhaeribacter soli</name>
    <dbReference type="NCBI Taxonomy" id="2607655"/>
    <lineage>
        <taxon>Bacteria</taxon>
        <taxon>Pseudomonadati</taxon>
        <taxon>Bacteroidota</taxon>
        <taxon>Cytophagia</taxon>
        <taxon>Cytophagales</taxon>
        <taxon>Hymenobacteraceae</taxon>
        <taxon>Adhaeribacter</taxon>
    </lineage>
</organism>
<evidence type="ECO:0000256" key="4">
    <source>
        <dbReference type="ARBA" id="ARBA00023015"/>
    </source>
</evidence>
<dbReference type="GO" id="GO:0005737">
    <property type="term" value="C:cytoplasm"/>
    <property type="evidence" value="ECO:0007669"/>
    <property type="project" value="UniProtKB-UniRule"/>
</dbReference>
<dbReference type="PROSITE" id="PS51740">
    <property type="entry name" value="SPOVT_ABRB"/>
    <property type="match status" value="2"/>
</dbReference>
<evidence type="ECO:0000259" key="8">
    <source>
        <dbReference type="PROSITE" id="PS51740"/>
    </source>
</evidence>
<dbReference type="InterPro" id="IPR020603">
    <property type="entry name" value="MraZ_dom"/>
</dbReference>
<dbReference type="GO" id="GO:0000976">
    <property type="term" value="F:transcription cis-regulatory region binding"/>
    <property type="evidence" value="ECO:0007669"/>
    <property type="project" value="TreeGrafter"/>
</dbReference>
<dbReference type="RefSeq" id="WP_150903508.1">
    <property type="nucleotide sequence ID" value="NZ_VTWT01000004.1"/>
</dbReference>
<dbReference type="CDD" id="cd16320">
    <property type="entry name" value="MraZ_N"/>
    <property type="match status" value="1"/>
</dbReference>
<keyword evidence="5 7" id="KW-0238">DNA-binding</keyword>
<dbReference type="InterPro" id="IPR007159">
    <property type="entry name" value="SpoVT-AbrB_dom"/>
</dbReference>
<dbReference type="InterPro" id="IPR038619">
    <property type="entry name" value="MraZ_sf"/>
</dbReference>
<evidence type="ECO:0000256" key="3">
    <source>
        <dbReference type="ARBA" id="ARBA00022737"/>
    </source>
</evidence>
<evidence type="ECO:0000256" key="5">
    <source>
        <dbReference type="ARBA" id="ARBA00023125"/>
    </source>
</evidence>
<comment type="subcellular location">
    <subcellularLocation>
        <location evidence="7">Cytoplasm</location>
        <location evidence="7">Nucleoid</location>
    </subcellularLocation>
</comment>
<dbReference type="InterPro" id="IPR003444">
    <property type="entry name" value="MraZ"/>
</dbReference>
<dbReference type="Proteomes" id="UP000326570">
    <property type="component" value="Unassembled WGS sequence"/>
</dbReference>
<dbReference type="GO" id="GO:0003700">
    <property type="term" value="F:DNA-binding transcription factor activity"/>
    <property type="evidence" value="ECO:0007669"/>
    <property type="project" value="UniProtKB-UniRule"/>
</dbReference>
<dbReference type="InterPro" id="IPR035642">
    <property type="entry name" value="MraZ_N"/>
</dbReference>
<keyword evidence="4 7" id="KW-0805">Transcription regulation</keyword>
<dbReference type="InterPro" id="IPR037914">
    <property type="entry name" value="SpoVT-AbrB_sf"/>
</dbReference>
<dbReference type="HAMAP" id="MF_01008">
    <property type="entry name" value="MraZ"/>
    <property type="match status" value="1"/>
</dbReference>
<evidence type="ECO:0000256" key="2">
    <source>
        <dbReference type="ARBA" id="ARBA00022490"/>
    </source>
</evidence>
<evidence type="ECO:0000313" key="10">
    <source>
        <dbReference type="Proteomes" id="UP000326570"/>
    </source>
</evidence>
<comment type="similarity">
    <text evidence="7">Belongs to the MraZ family.</text>
</comment>
<keyword evidence="2 7" id="KW-0963">Cytoplasm</keyword>
<evidence type="ECO:0000256" key="1">
    <source>
        <dbReference type="ARBA" id="ARBA00013860"/>
    </source>
</evidence>
<dbReference type="PANTHER" id="PTHR34701">
    <property type="entry name" value="TRANSCRIPTIONAL REGULATOR MRAZ"/>
    <property type="match status" value="1"/>
</dbReference>
<dbReference type="InterPro" id="IPR035644">
    <property type="entry name" value="MraZ_C"/>
</dbReference>
<keyword evidence="3" id="KW-0677">Repeat</keyword>
<dbReference type="EMBL" id="VTWT01000004">
    <property type="protein sequence ID" value="KAA9338874.1"/>
    <property type="molecule type" value="Genomic_DNA"/>
</dbReference>
<protein>
    <recommendedName>
        <fullName evidence="1 7">Transcriptional regulator MraZ</fullName>
    </recommendedName>
</protein>
<dbReference type="AlphaFoldDB" id="A0A5N1IX65"/>
<gene>
    <name evidence="7 9" type="primary">mraZ</name>
    <name evidence="9" type="ORF">F0P94_08755</name>
</gene>
<name>A0A5N1IX65_9BACT</name>